<evidence type="ECO:0000313" key="2">
    <source>
        <dbReference type="Proteomes" id="UP000789901"/>
    </source>
</evidence>
<gene>
    <name evidence="1" type="ORF">GMARGA_LOCUS5226</name>
</gene>
<keyword evidence="2" id="KW-1185">Reference proteome</keyword>
<dbReference type="Proteomes" id="UP000789901">
    <property type="component" value="Unassembled WGS sequence"/>
</dbReference>
<dbReference type="EMBL" id="CAJVQB010002185">
    <property type="protein sequence ID" value="CAG8565506.1"/>
    <property type="molecule type" value="Genomic_DNA"/>
</dbReference>
<organism evidence="1 2">
    <name type="scientific">Gigaspora margarita</name>
    <dbReference type="NCBI Taxonomy" id="4874"/>
    <lineage>
        <taxon>Eukaryota</taxon>
        <taxon>Fungi</taxon>
        <taxon>Fungi incertae sedis</taxon>
        <taxon>Mucoromycota</taxon>
        <taxon>Glomeromycotina</taxon>
        <taxon>Glomeromycetes</taxon>
        <taxon>Diversisporales</taxon>
        <taxon>Gigasporaceae</taxon>
        <taxon>Gigaspora</taxon>
    </lineage>
</organism>
<protein>
    <submittedName>
        <fullName evidence="1">33133_t:CDS:1</fullName>
    </submittedName>
</protein>
<reference evidence="1 2" key="1">
    <citation type="submission" date="2021-06" db="EMBL/GenBank/DDBJ databases">
        <authorList>
            <person name="Kallberg Y."/>
            <person name="Tangrot J."/>
            <person name="Rosling A."/>
        </authorList>
    </citation>
    <scope>NUCLEOTIDE SEQUENCE [LARGE SCALE GENOMIC DNA]</scope>
    <source>
        <strain evidence="1 2">120-4 pot B 10/14</strain>
    </source>
</reference>
<sequence length="179" mass="20507">MGEKNLSYYEFLSSKQSGIIHILKYVNEPDNWLPIDKAWYKRFENVAEEQLGKNISMKIKNKTLSEFKKPISCTEISEKDAHDDFIKGDIQLLRSSLLTRSSMSLAPANEEVLQGDGRYGFVDLFVLGEAGQGITLELKYISVVGLLKARTGEMTREFHTDELLELDKELEKANEQKWL</sequence>
<proteinExistence type="predicted"/>
<name>A0ABN7UCX3_GIGMA</name>
<evidence type="ECO:0000313" key="1">
    <source>
        <dbReference type="EMBL" id="CAG8565506.1"/>
    </source>
</evidence>
<comment type="caution">
    <text evidence="1">The sequence shown here is derived from an EMBL/GenBank/DDBJ whole genome shotgun (WGS) entry which is preliminary data.</text>
</comment>
<accession>A0ABN7UCX3</accession>